<reference evidence="3" key="1">
    <citation type="submission" date="2015-11" db="EMBL/GenBank/DDBJ databases">
        <title>De novo transcriptome assembly of four potential Pierce s Disease insect vectors from Arizona vineyards.</title>
        <authorList>
            <person name="Tassone E.E."/>
        </authorList>
    </citation>
    <scope>NUCLEOTIDE SEQUENCE</scope>
</reference>
<feature type="transmembrane region" description="Helical" evidence="1">
    <location>
        <begin position="43"/>
        <end position="63"/>
    </location>
</feature>
<feature type="transmembrane region" description="Helical" evidence="1">
    <location>
        <begin position="118"/>
        <end position="138"/>
    </location>
</feature>
<feature type="transmembrane region" description="Helical" evidence="1">
    <location>
        <begin position="144"/>
        <end position="166"/>
    </location>
</feature>
<evidence type="ECO:0000313" key="2">
    <source>
        <dbReference type="EMBL" id="JAT18062.1"/>
    </source>
</evidence>
<keyword evidence="1" id="KW-0472">Membrane</keyword>
<dbReference type="EMBL" id="GEBQ01021915">
    <property type="protein sequence ID" value="JAT18062.1"/>
    <property type="molecule type" value="Transcribed_RNA"/>
</dbReference>
<accession>A0A1B6MB25</accession>
<gene>
    <name evidence="2" type="ORF">g.53188</name>
    <name evidence="3" type="ORF">g.53189</name>
</gene>
<keyword evidence="1" id="KW-0812">Transmembrane</keyword>
<keyword evidence="1" id="KW-1133">Transmembrane helix</keyword>
<proteinExistence type="predicted"/>
<name>A0A1B6MB25_9HEMI</name>
<evidence type="ECO:0000256" key="1">
    <source>
        <dbReference type="SAM" id="Phobius"/>
    </source>
</evidence>
<sequence length="177" mass="20285">MYSAILKLTTCNRPAKIGIIDVEFFQVYFPCFCSTHVFSLQSYVTVLGLLGVLVTSLQIYHVVTDKVLHVHIAKPTPPSLNNVLVRDLKLILTVIELIVYFSLLLGGYWRMRSFLDPWLLLKSFLVVVTAMLGSWRFILQKPMTLSTLGLISFLVELHNFLYVLCLSDDIFRELKKD</sequence>
<dbReference type="EMBL" id="GEBQ01006856">
    <property type="protein sequence ID" value="JAT33121.1"/>
    <property type="molecule type" value="Transcribed_RNA"/>
</dbReference>
<organism evidence="3">
    <name type="scientific">Graphocephala atropunctata</name>
    <dbReference type="NCBI Taxonomy" id="36148"/>
    <lineage>
        <taxon>Eukaryota</taxon>
        <taxon>Metazoa</taxon>
        <taxon>Ecdysozoa</taxon>
        <taxon>Arthropoda</taxon>
        <taxon>Hexapoda</taxon>
        <taxon>Insecta</taxon>
        <taxon>Pterygota</taxon>
        <taxon>Neoptera</taxon>
        <taxon>Paraneoptera</taxon>
        <taxon>Hemiptera</taxon>
        <taxon>Auchenorrhyncha</taxon>
        <taxon>Membracoidea</taxon>
        <taxon>Cicadellidae</taxon>
        <taxon>Cicadellinae</taxon>
        <taxon>Cicadellini</taxon>
        <taxon>Graphocephala</taxon>
    </lineage>
</organism>
<evidence type="ECO:0000313" key="3">
    <source>
        <dbReference type="EMBL" id="JAT33121.1"/>
    </source>
</evidence>
<dbReference type="AlphaFoldDB" id="A0A1B6MB25"/>
<protein>
    <submittedName>
        <fullName evidence="3">Uncharacterized protein</fullName>
    </submittedName>
</protein>
<feature type="transmembrane region" description="Helical" evidence="1">
    <location>
        <begin position="83"/>
        <end position="106"/>
    </location>
</feature>